<dbReference type="GO" id="GO:1990528">
    <property type="term" value="C:Rvs161p-Rvs167p complex"/>
    <property type="evidence" value="ECO:0007669"/>
    <property type="project" value="TreeGrafter"/>
</dbReference>
<dbReference type="GO" id="GO:0030479">
    <property type="term" value="C:actin cortical patch"/>
    <property type="evidence" value="ECO:0007669"/>
    <property type="project" value="TreeGrafter"/>
</dbReference>
<evidence type="ECO:0000259" key="4">
    <source>
        <dbReference type="PROSITE" id="PS50002"/>
    </source>
</evidence>
<evidence type="ECO:0000256" key="3">
    <source>
        <dbReference type="SAM" id="MobiDB-lite"/>
    </source>
</evidence>
<feature type="region of interest" description="Disordered" evidence="3">
    <location>
        <begin position="1"/>
        <end position="22"/>
    </location>
</feature>
<dbReference type="Proteomes" id="UP000054270">
    <property type="component" value="Unassembled WGS sequence"/>
</dbReference>
<dbReference type="InterPro" id="IPR046982">
    <property type="entry name" value="BIN3/RVS161-like"/>
</dbReference>
<dbReference type="GO" id="GO:0031097">
    <property type="term" value="C:medial cortex"/>
    <property type="evidence" value="ECO:0007669"/>
    <property type="project" value="TreeGrafter"/>
</dbReference>
<dbReference type="OMA" id="EHISDEW"/>
<dbReference type="PANTHER" id="PTHR47174:SF2">
    <property type="entry name" value="SH3 DOMAIN SIGNALLING PROTEIN (AFU_ORTHOLOGUE AFUA_5G07670)"/>
    <property type="match status" value="1"/>
</dbReference>
<dbReference type="InterPro" id="IPR001452">
    <property type="entry name" value="SH3_domain"/>
</dbReference>
<dbReference type="SMART" id="SM00326">
    <property type="entry name" value="SH3"/>
    <property type="match status" value="1"/>
</dbReference>
<dbReference type="InterPro" id="IPR036028">
    <property type="entry name" value="SH3-like_dom_sf"/>
</dbReference>
<dbReference type="AlphaFoldDB" id="A0A0D2MDR2"/>
<dbReference type="STRING" id="945553.A0A0D2MDR2"/>
<feature type="domain" description="SH3" evidence="4">
    <location>
        <begin position="96"/>
        <end position="153"/>
    </location>
</feature>
<evidence type="ECO:0000313" key="6">
    <source>
        <dbReference type="Proteomes" id="UP000054270"/>
    </source>
</evidence>
<evidence type="ECO:0000256" key="2">
    <source>
        <dbReference type="PROSITE-ProRule" id="PRU00192"/>
    </source>
</evidence>
<dbReference type="GO" id="GO:0008289">
    <property type="term" value="F:lipid binding"/>
    <property type="evidence" value="ECO:0007669"/>
    <property type="project" value="TreeGrafter"/>
</dbReference>
<dbReference type="CDD" id="cd00174">
    <property type="entry name" value="SH3"/>
    <property type="match status" value="1"/>
</dbReference>
<protein>
    <recommendedName>
        <fullName evidence="4">SH3 domain-containing protein</fullName>
    </recommendedName>
</protein>
<dbReference type="Pfam" id="PF14604">
    <property type="entry name" value="SH3_9"/>
    <property type="match status" value="1"/>
</dbReference>
<keyword evidence="1 2" id="KW-0728">SH3 domain</keyword>
<proteinExistence type="predicted"/>
<dbReference type="Gene3D" id="2.30.30.40">
    <property type="entry name" value="SH3 Domains"/>
    <property type="match status" value="1"/>
</dbReference>
<evidence type="ECO:0000256" key="1">
    <source>
        <dbReference type="ARBA" id="ARBA00022443"/>
    </source>
</evidence>
<dbReference type="GO" id="GO:0043332">
    <property type="term" value="C:mating projection tip"/>
    <property type="evidence" value="ECO:0007669"/>
    <property type="project" value="TreeGrafter"/>
</dbReference>
<feature type="compositionally biased region" description="Pro residues" evidence="3">
    <location>
        <begin position="74"/>
        <end position="91"/>
    </location>
</feature>
<evidence type="ECO:0000313" key="5">
    <source>
        <dbReference type="EMBL" id="KJA21643.1"/>
    </source>
</evidence>
<dbReference type="PROSITE" id="PS50002">
    <property type="entry name" value="SH3"/>
    <property type="match status" value="1"/>
</dbReference>
<dbReference type="PANTHER" id="PTHR47174">
    <property type="entry name" value="BRIDGING INTEGRATOR 3"/>
    <property type="match status" value="1"/>
</dbReference>
<gene>
    <name evidence="5" type="ORF">HYPSUDRAFT_41763</name>
</gene>
<organism evidence="5 6">
    <name type="scientific">Hypholoma sublateritium (strain FD-334 SS-4)</name>
    <dbReference type="NCBI Taxonomy" id="945553"/>
    <lineage>
        <taxon>Eukaryota</taxon>
        <taxon>Fungi</taxon>
        <taxon>Dikarya</taxon>
        <taxon>Basidiomycota</taxon>
        <taxon>Agaricomycotina</taxon>
        <taxon>Agaricomycetes</taxon>
        <taxon>Agaricomycetidae</taxon>
        <taxon>Agaricales</taxon>
        <taxon>Agaricineae</taxon>
        <taxon>Strophariaceae</taxon>
        <taxon>Hypholoma</taxon>
    </lineage>
</organism>
<dbReference type="PRINTS" id="PR00452">
    <property type="entry name" value="SH3DOMAIN"/>
</dbReference>
<dbReference type="PRINTS" id="PR00499">
    <property type="entry name" value="P67PHOX"/>
</dbReference>
<name>A0A0D2MDR2_HYPSF</name>
<dbReference type="EMBL" id="KN817556">
    <property type="protein sequence ID" value="KJA21643.1"/>
    <property type="molecule type" value="Genomic_DNA"/>
</dbReference>
<reference evidence="6" key="1">
    <citation type="submission" date="2014-04" db="EMBL/GenBank/DDBJ databases">
        <title>Evolutionary Origins and Diversification of the Mycorrhizal Mutualists.</title>
        <authorList>
            <consortium name="DOE Joint Genome Institute"/>
            <consortium name="Mycorrhizal Genomics Consortium"/>
            <person name="Kohler A."/>
            <person name="Kuo A."/>
            <person name="Nagy L.G."/>
            <person name="Floudas D."/>
            <person name="Copeland A."/>
            <person name="Barry K.W."/>
            <person name="Cichocki N."/>
            <person name="Veneault-Fourrey C."/>
            <person name="LaButti K."/>
            <person name="Lindquist E.A."/>
            <person name="Lipzen A."/>
            <person name="Lundell T."/>
            <person name="Morin E."/>
            <person name="Murat C."/>
            <person name="Riley R."/>
            <person name="Ohm R."/>
            <person name="Sun H."/>
            <person name="Tunlid A."/>
            <person name="Henrissat B."/>
            <person name="Grigoriev I.V."/>
            <person name="Hibbett D.S."/>
            <person name="Martin F."/>
        </authorList>
    </citation>
    <scope>NUCLEOTIDE SEQUENCE [LARGE SCALE GENOMIC DNA]</scope>
    <source>
        <strain evidence="6">FD-334 SS-4</strain>
    </source>
</reference>
<accession>A0A0D2MDR2</accession>
<sequence length="153" mass="16348">MSPPPVAEKPSPNLVSQKKIGNVDTSSTIGFLGSLRSKPAAPSTVVIPPAFGQKQNNFAPPPRRGAATSAWSPSPEPVAPPPPPPPPPRQQPEPEEEGEWAEALYDYNSGDAGDLVIEEGERVLVTERTSDDWWTGEVNGKKGLFPASYVKLL</sequence>
<dbReference type="GO" id="GO:0097320">
    <property type="term" value="P:plasma membrane tubulation"/>
    <property type="evidence" value="ECO:0007669"/>
    <property type="project" value="TreeGrafter"/>
</dbReference>
<feature type="region of interest" description="Disordered" evidence="3">
    <location>
        <begin position="34"/>
        <end position="100"/>
    </location>
</feature>
<dbReference type="GO" id="GO:0006897">
    <property type="term" value="P:endocytosis"/>
    <property type="evidence" value="ECO:0007669"/>
    <property type="project" value="InterPro"/>
</dbReference>
<dbReference type="SUPFAM" id="SSF50044">
    <property type="entry name" value="SH3-domain"/>
    <property type="match status" value="1"/>
</dbReference>
<dbReference type="OrthoDB" id="10255128at2759"/>
<dbReference type="FunFam" id="2.30.30.40:FF:000072">
    <property type="entry name" value="Unconventional Myosin IB"/>
    <property type="match status" value="1"/>
</dbReference>
<keyword evidence="6" id="KW-1185">Reference proteome</keyword>
<dbReference type="GO" id="GO:0051666">
    <property type="term" value="P:actin cortical patch localization"/>
    <property type="evidence" value="ECO:0007669"/>
    <property type="project" value="InterPro"/>
</dbReference>